<proteinExistence type="predicted"/>
<gene>
    <name evidence="2" type="ORF">OAN307_c20860</name>
</gene>
<evidence type="ECO:0000256" key="1">
    <source>
        <dbReference type="SAM" id="Phobius"/>
    </source>
</evidence>
<feature type="transmembrane region" description="Helical" evidence="1">
    <location>
        <begin position="99"/>
        <end position="123"/>
    </location>
</feature>
<feature type="transmembrane region" description="Helical" evidence="1">
    <location>
        <begin position="60"/>
        <end position="93"/>
    </location>
</feature>
<accession>M9R7H4</accession>
<dbReference type="AlphaFoldDB" id="M9R7H4"/>
<reference evidence="2 3" key="1">
    <citation type="journal article" date="2013" name="PLoS ONE">
        <title>Poles Apart: Arctic and Antarctic Octadecabacter strains Share High Genome Plasticity and a New Type of Xanthorhodopsin.</title>
        <authorList>
            <person name="Vollmers J."/>
            <person name="Voget S."/>
            <person name="Dietrich S."/>
            <person name="Gollnow K."/>
            <person name="Smits M."/>
            <person name="Meyer K."/>
            <person name="Brinkhoff T."/>
            <person name="Simon M."/>
            <person name="Daniel R."/>
        </authorList>
    </citation>
    <scope>NUCLEOTIDE SEQUENCE [LARGE SCALE GENOMIC DNA]</scope>
    <source>
        <strain evidence="2 3">307</strain>
    </source>
</reference>
<dbReference type="HOGENOM" id="CLU_1946590_0_0_5"/>
<keyword evidence="1" id="KW-1133">Transmembrane helix</keyword>
<sequence>MILAFYRRLYYFKCPTCQAIQHVLALGMTFKGGFAQGPVNAHTHCLGCKQRLRLAHRFGFIKTIAFQIGIAALCLVVFLVTVAAAMGLIQLLFGAWGLLVSPILLVMLPLIIAIIIGHLASLYREVLVV</sequence>
<dbReference type="Proteomes" id="UP000005307">
    <property type="component" value="Chromosome"/>
</dbReference>
<dbReference type="EMBL" id="CP003740">
    <property type="protein sequence ID" value="AGI67718.1"/>
    <property type="molecule type" value="Genomic_DNA"/>
</dbReference>
<dbReference type="KEGG" id="oat:OAN307_c20860"/>
<evidence type="ECO:0000313" key="3">
    <source>
        <dbReference type="Proteomes" id="UP000005307"/>
    </source>
</evidence>
<dbReference type="STRING" id="391626.OAN307_c20860"/>
<protein>
    <recommendedName>
        <fullName evidence="4">DUF983 family protein</fullName>
    </recommendedName>
</protein>
<evidence type="ECO:0000313" key="2">
    <source>
        <dbReference type="EMBL" id="AGI67718.1"/>
    </source>
</evidence>
<keyword evidence="1" id="KW-0812">Transmembrane</keyword>
<organism evidence="2 3">
    <name type="scientific">Octadecabacter antarcticus 307</name>
    <dbReference type="NCBI Taxonomy" id="391626"/>
    <lineage>
        <taxon>Bacteria</taxon>
        <taxon>Pseudomonadati</taxon>
        <taxon>Pseudomonadota</taxon>
        <taxon>Alphaproteobacteria</taxon>
        <taxon>Rhodobacterales</taxon>
        <taxon>Roseobacteraceae</taxon>
        <taxon>Octadecabacter</taxon>
    </lineage>
</organism>
<keyword evidence="1" id="KW-0472">Membrane</keyword>
<evidence type="ECO:0008006" key="4">
    <source>
        <dbReference type="Google" id="ProtNLM"/>
    </source>
</evidence>
<name>M9R7H4_9RHOB</name>
<keyword evidence="3" id="KW-1185">Reference proteome</keyword>